<dbReference type="SFLD" id="SFLDG00358">
    <property type="entry name" value="Main_(cytGST)"/>
    <property type="match status" value="1"/>
</dbReference>
<feature type="domain" description="GST N-terminal" evidence="1">
    <location>
        <begin position="1"/>
        <end position="80"/>
    </location>
</feature>
<dbReference type="InterPro" id="IPR036249">
    <property type="entry name" value="Thioredoxin-like_sf"/>
</dbReference>
<dbReference type="SUPFAM" id="SSF47616">
    <property type="entry name" value="GST C-terminal domain-like"/>
    <property type="match status" value="1"/>
</dbReference>
<dbReference type="PANTHER" id="PTHR44051">
    <property type="entry name" value="GLUTATHIONE S-TRANSFERASE-RELATED"/>
    <property type="match status" value="1"/>
</dbReference>
<name>A0ABT9GUL8_9GAMM</name>
<dbReference type="InterPro" id="IPR040079">
    <property type="entry name" value="Glutathione_S-Trfase"/>
</dbReference>
<dbReference type="EMBL" id="JAUZVZ010000001">
    <property type="protein sequence ID" value="MDP4534749.1"/>
    <property type="molecule type" value="Genomic_DNA"/>
</dbReference>
<comment type="caution">
    <text evidence="3">The sequence shown here is derived from an EMBL/GenBank/DDBJ whole genome shotgun (WGS) entry which is preliminary data.</text>
</comment>
<organism evidence="3 4">
    <name type="scientific">Alkalimonas collagenimarina</name>
    <dbReference type="NCBI Taxonomy" id="400390"/>
    <lineage>
        <taxon>Bacteria</taxon>
        <taxon>Pseudomonadati</taxon>
        <taxon>Pseudomonadota</taxon>
        <taxon>Gammaproteobacteria</taxon>
        <taxon>Alkalimonas</taxon>
    </lineage>
</organism>
<dbReference type="Gene3D" id="3.40.30.10">
    <property type="entry name" value="Glutaredoxin"/>
    <property type="match status" value="1"/>
</dbReference>
<dbReference type="RefSeq" id="WP_305892016.1">
    <property type="nucleotide sequence ID" value="NZ_JAUZVZ010000001.1"/>
</dbReference>
<dbReference type="PROSITE" id="PS50404">
    <property type="entry name" value="GST_NTER"/>
    <property type="match status" value="1"/>
</dbReference>
<dbReference type="InterPro" id="IPR004045">
    <property type="entry name" value="Glutathione_S-Trfase_N"/>
</dbReference>
<dbReference type="CDD" id="cd03056">
    <property type="entry name" value="GST_N_4"/>
    <property type="match status" value="1"/>
</dbReference>
<evidence type="ECO:0000259" key="2">
    <source>
        <dbReference type="PROSITE" id="PS50405"/>
    </source>
</evidence>
<sequence length="198" mass="21701">MKLYDLELSGNCYKVRLFAALIGIKLELVPVDIPGGAHKRTPVIELNPLGQLPVLVDDDVVLRDSQAILVYLARRYGGNQWWPDGAAQQAEVMQWLSTAANEVQHGPNTARLIDKFGIPLNKEQALAVSALLLSLLEQHLNQHQWLALGRPTIAECAVFPYVALAWEGGVTLDPYPAVRAWMGRIKALPGYVGMSGIA</sequence>
<dbReference type="CDD" id="cd03206">
    <property type="entry name" value="GST_C_7"/>
    <property type="match status" value="1"/>
</dbReference>
<dbReference type="Gene3D" id="1.20.1050.10">
    <property type="match status" value="1"/>
</dbReference>
<dbReference type="Pfam" id="PF13410">
    <property type="entry name" value="GST_C_2"/>
    <property type="match status" value="1"/>
</dbReference>
<feature type="domain" description="GST C-terminal" evidence="2">
    <location>
        <begin position="85"/>
        <end position="198"/>
    </location>
</feature>
<keyword evidence="4" id="KW-1185">Reference proteome</keyword>
<evidence type="ECO:0000313" key="4">
    <source>
        <dbReference type="Proteomes" id="UP001231616"/>
    </source>
</evidence>
<dbReference type="PROSITE" id="PS50405">
    <property type="entry name" value="GST_CTER"/>
    <property type="match status" value="1"/>
</dbReference>
<dbReference type="PANTHER" id="PTHR44051:SF2">
    <property type="entry name" value="HYPOTHETICAL GLUTATHIONE S-TRANSFERASE LIKE PROTEIN"/>
    <property type="match status" value="1"/>
</dbReference>
<dbReference type="Pfam" id="PF13417">
    <property type="entry name" value="GST_N_3"/>
    <property type="match status" value="1"/>
</dbReference>
<dbReference type="SUPFAM" id="SSF52833">
    <property type="entry name" value="Thioredoxin-like"/>
    <property type="match status" value="1"/>
</dbReference>
<accession>A0ABT9GUL8</accession>
<dbReference type="Proteomes" id="UP001231616">
    <property type="component" value="Unassembled WGS sequence"/>
</dbReference>
<gene>
    <name evidence="3" type="ORF">Q3O60_00890</name>
</gene>
<proteinExistence type="predicted"/>
<evidence type="ECO:0000313" key="3">
    <source>
        <dbReference type="EMBL" id="MDP4534749.1"/>
    </source>
</evidence>
<protein>
    <submittedName>
        <fullName evidence="3">Glutathione S-transferase</fullName>
    </submittedName>
</protein>
<dbReference type="InterPro" id="IPR036282">
    <property type="entry name" value="Glutathione-S-Trfase_C_sf"/>
</dbReference>
<evidence type="ECO:0000259" key="1">
    <source>
        <dbReference type="PROSITE" id="PS50404"/>
    </source>
</evidence>
<dbReference type="SFLD" id="SFLDS00019">
    <property type="entry name" value="Glutathione_Transferase_(cytos"/>
    <property type="match status" value="1"/>
</dbReference>
<dbReference type="InterPro" id="IPR010987">
    <property type="entry name" value="Glutathione-S-Trfase_C-like"/>
</dbReference>
<reference evidence="3 4" key="1">
    <citation type="submission" date="2023-08" db="EMBL/GenBank/DDBJ databases">
        <authorList>
            <person name="Joshi A."/>
            <person name="Thite S."/>
        </authorList>
    </citation>
    <scope>NUCLEOTIDE SEQUENCE [LARGE SCALE GENOMIC DNA]</scope>
    <source>
        <strain evidence="3 4">AC40</strain>
    </source>
</reference>